<gene>
    <name evidence="5" type="ORF">PGLA1383_LOCUS15670</name>
</gene>
<evidence type="ECO:0000313" key="6">
    <source>
        <dbReference type="Proteomes" id="UP000654075"/>
    </source>
</evidence>
<name>A0A813EAE5_POLGL</name>
<organism evidence="5 6">
    <name type="scientific">Polarella glacialis</name>
    <name type="common">Dinoflagellate</name>
    <dbReference type="NCBI Taxonomy" id="89957"/>
    <lineage>
        <taxon>Eukaryota</taxon>
        <taxon>Sar</taxon>
        <taxon>Alveolata</taxon>
        <taxon>Dinophyceae</taxon>
        <taxon>Suessiales</taxon>
        <taxon>Suessiaceae</taxon>
        <taxon>Polarella</taxon>
    </lineage>
</organism>
<feature type="transmembrane region" description="Helical" evidence="4">
    <location>
        <begin position="209"/>
        <end position="227"/>
    </location>
</feature>
<protein>
    <submittedName>
        <fullName evidence="5">Uncharacterized protein</fullName>
    </submittedName>
</protein>
<keyword evidence="4" id="KW-0472">Membrane</keyword>
<evidence type="ECO:0000256" key="3">
    <source>
        <dbReference type="ARBA" id="ARBA00023002"/>
    </source>
</evidence>
<comment type="caution">
    <text evidence="5">The sequence shown here is derived from an EMBL/GenBank/DDBJ whole genome shotgun (WGS) entry which is preliminary data.</text>
</comment>
<evidence type="ECO:0000256" key="4">
    <source>
        <dbReference type="SAM" id="Phobius"/>
    </source>
</evidence>
<dbReference type="PANTHER" id="PTHR43618:SF8">
    <property type="entry name" value="7ALPHA-HYDROXYSTEROID DEHYDROGENASE"/>
    <property type="match status" value="1"/>
</dbReference>
<dbReference type="PANTHER" id="PTHR43618">
    <property type="entry name" value="7-ALPHA-HYDROXYSTEROID DEHYDROGENASE"/>
    <property type="match status" value="1"/>
</dbReference>
<keyword evidence="4" id="KW-1133">Transmembrane helix</keyword>
<proteinExistence type="inferred from homology"/>
<dbReference type="InterPro" id="IPR002347">
    <property type="entry name" value="SDR_fam"/>
</dbReference>
<evidence type="ECO:0000256" key="2">
    <source>
        <dbReference type="ARBA" id="ARBA00022857"/>
    </source>
</evidence>
<comment type="similarity">
    <text evidence="1">Belongs to the short-chain dehydrogenases/reductases (SDR) family.</text>
</comment>
<sequence>GQSSTCWRDGMLQRWLATELDSQQAAPAVLDDASSKAAAVFQCPAWLNEVRNERVVRYDTTAFPFEELFQALFECSELAALHLQELSEKPVPLCPTLLRAYHAAGLKRPPSWKRAVMWQERRVKQFRRSEPYRRFIETYRRFIHQVVLPLVGCSEGLMYQSPPTLRCQMPSVVCMGSPHRDSDFSAHHGGEINFWMPVTRMAGVSRCNALGVVLLGVLAFPLYYTFMPPQVHEVKDKCAVITGASTGIGVQIAHVLASEGISKLVTTSRSKEKLDAVAANITKHYPETQVFAVKSDVSKPEDRTALAETVAKTFGSCPTILVNNAGVEYFLHMELQIGKAQNRPNDRHQHQRAYPFNQRFLAHAH</sequence>
<dbReference type="InterPro" id="IPR036291">
    <property type="entry name" value="NAD(P)-bd_dom_sf"/>
</dbReference>
<dbReference type="Pfam" id="PF00106">
    <property type="entry name" value="adh_short"/>
    <property type="match status" value="1"/>
</dbReference>
<dbReference type="GO" id="GO:0016491">
    <property type="term" value="F:oxidoreductase activity"/>
    <property type="evidence" value="ECO:0007669"/>
    <property type="project" value="UniProtKB-KW"/>
</dbReference>
<keyword evidence="6" id="KW-1185">Reference proteome</keyword>
<dbReference type="AlphaFoldDB" id="A0A813EAE5"/>
<dbReference type="Proteomes" id="UP000654075">
    <property type="component" value="Unassembled WGS sequence"/>
</dbReference>
<dbReference type="EMBL" id="CAJNNV010009311">
    <property type="protein sequence ID" value="CAE8597220.1"/>
    <property type="molecule type" value="Genomic_DNA"/>
</dbReference>
<dbReference type="InterPro" id="IPR052178">
    <property type="entry name" value="Sec_Metab_Biosynth_SDR"/>
</dbReference>
<reference evidence="5" key="1">
    <citation type="submission" date="2021-02" db="EMBL/GenBank/DDBJ databases">
        <authorList>
            <person name="Dougan E. K."/>
            <person name="Rhodes N."/>
            <person name="Thang M."/>
            <person name="Chan C."/>
        </authorList>
    </citation>
    <scope>NUCLEOTIDE SEQUENCE</scope>
</reference>
<dbReference type="PRINTS" id="PR00081">
    <property type="entry name" value="GDHRDH"/>
</dbReference>
<dbReference type="CDD" id="cd05233">
    <property type="entry name" value="SDR_c"/>
    <property type="match status" value="1"/>
</dbReference>
<keyword evidence="4" id="KW-0812">Transmembrane</keyword>
<dbReference type="OrthoDB" id="1274115at2759"/>
<accession>A0A813EAE5</accession>
<dbReference type="Gene3D" id="3.40.50.720">
    <property type="entry name" value="NAD(P)-binding Rossmann-like Domain"/>
    <property type="match status" value="1"/>
</dbReference>
<keyword evidence="3" id="KW-0560">Oxidoreductase</keyword>
<dbReference type="SUPFAM" id="SSF51735">
    <property type="entry name" value="NAD(P)-binding Rossmann-fold domains"/>
    <property type="match status" value="1"/>
</dbReference>
<evidence type="ECO:0000256" key="1">
    <source>
        <dbReference type="ARBA" id="ARBA00006484"/>
    </source>
</evidence>
<feature type="non-terminal residue" evidence="5">
    <location>
        <position position="1"/>
    </location>
</feature>
<keyword evidence="2" id="KW-0521">NADP</keyword>
<evidence type="ECO:0000313" key="5">
    <source>
        <dbReference type="EMBL" id="CAE8597220.1"/>
    </source>
</evidence>